<gene>
    <name evidence="1" type="ORF">ACH5RR_026309</name>
</gene>
<comment type="caution">
    <text evidence="1">The sequence shown here is derived from an EMBL/GenBank/DDBJ whole genome shotgun (WGS) entry which is preliminary data.</text>
</comment>
<organism evidence="1 2">
    <name type="scientific">Cinchona calisaya</name>
    <dbReference type="NCBI Taxonomy" id="153742"/>
    <lineage>
        <taxon>Eukaryota</taxon>
        <taxon>Viridiplantae</taxon>
        <taxon>Streptophyta</taxon>
        <taxon>Embryophyta</taxon>
        <taxon>Tracheophyta</taxon>
        <taxon>Spermatophyta</taxon>
        <taxon>Magnoliopsida</taxon>
        <taxon>eudicotyledons</taxon>
        <taxon>Gunneridae</taxon>
        <taxon>Pentapetalae</taxon>
        <taxon>asterids</taxon>
        <taxon>lamiids</taxon>
        <taxon>Gentianales</taxon>
        <taxon>Rubiaceae</taxon>
        <taxon>Cinchonoideae</taxon>
        <taxon>Cinchoneae</taxon>
        <taxon>Cinchona</taxon>
    </lineage>
</organism>
<name>A0ABD2Z5E8_9GENT</name>
<keyword evidence="2" id="KW-1185">Reference proteome</keyword>
<reference evidence="1 2" key="1">
    <citation type="submission" date="2024-11" db="EMBL/GenBank/DDBJ databases">
        <title>A near-complete genome assembly of Cinchona calisaya.</title>
        <authorList>
            <person name="Lian D.C."/>
            <person name="Zhao X.W."/>
            <person name="Wei L."/>
        </authorList>
    </citation>
    <scope>NUCLEOTIDE SEQUENCE [LARGE SCALE GENOMIC DNA]</scope>
    <source>
        <tissue evidence="1">Nenye</tissue>
    </source>
</reference>
<accession>A0ABD2Z5E8</accession>
<sequence>MAETMSNDMYESFNEDDELMELAMVVLFGPGVGMHISPPLRIPCRTSALNGRAWVYELLRDHFAHIMKNCRILVDMFMKLCDILVGYGFAPQNPLKTGRC</sequence>
<dbReference type="AlphaFoldDB" id="A0ABD2Z5E8"/>
<proteinExistence type="predicted"/>
<dbReference type="Proteomes" id="UP001630127">
    <property type="component" value="Unassembled WGS sequence"/>
</dbReference>
<protein>
    <submittedName>
        <fullName evidence="1">Uncharacterized protein</fullName>
    </submittedName>
</protein>
<evidence type="ECO:0000313" key="1">
    <source>
        <dbReference type="EMBL" id="KAL3513592.1"/>
    </source>
</evidence>
<dbReference type="EMBL" id="JBJUIK010000011">
    <property type="protein sequence ID" value="KAL3513592.1"/>
    <property type="molecule type" value="Genomic_DNA"/>
</dbReference>
<evidence type="ECO:0000313" key="2">
    <source>
        <dbReference type="Proteomes" id="UP001630127"/>
    </source>
</evidence>